<gene>
    <name evidence="2" type="ORF">PSAB_16105</name>
</gene>
<dbReference type="EMBL" id="CP004078">
    <property type="protein sequence ID" value="AHV98128.1"/>
    <property type="molecule type" value="Genomic_DNA"/>
</dbReference>
<name>X5A167_9BACL</name>
<evidence type="ECO:0000256" key="1">
    <source>
        <dbReference type="SAM" id="MobiDB-lite"/>
    </source>
</evidence>
<dbReference type="Proteomes" id="UP000019772">
    <property type="component" value="Chromosome"/>
</dbReference>
<evidence type="ECO:0000313" key="3">
    <source>
        <dbReference type="Proteomes" id="UP000019772"/>
    </source>
</evidence>
<protein>
    <submittedName>
        <fullName evidence="2">Uncharacterized protein</fullName>
    </submittedName>
</protein>
<feature type="region of interest" description="Disordered" evidence="1">
    <location>
        <begin position="1"/>
        <end position="99"/>
    </location>
</feature>
<feature type="compositionally biased region" description="Polar residues" evidence="1">
    <location>
        <begin position="88"/>
        <end position="99"/>
    </location>
</feature>
<dbReference type="AlphaFoldDB" id="X5A167"/>
<reference evidence="2 3" key="1">
    <citation type="journal article" date="2014" name="PLoS Genet.">
        <title>Comparative Genomic Analysis of N2-Fixing and Non-N2-Fixing Paenibacillus spp.: Organization, Evolution and Expression of the Nitrogen Fixation Genes.</title>
        <authorList>
            <person name="Xie J.B."/>
            <person name="Du Z."/>
            <person name="Bai L."/>
            <person name="Tian C."/>
            <person name="Zhang Y."/>
            <person name="Xie J.Y."/>
            <person name="Wang T."/>
            <person name="Liu X."/>
            <person name="Chen X."/>
            <person name="Cheng Q."/>
            <person name="Chen S."/>
            <person name="Li J."/>
        </authorList>
    </citation>
    <scope>NUCLEOTIDE SEQUENCE [LARGE SCALE GENOMIC DNA]</scope>
    <source>
        <strain evidence="2 3">T27</strain>
    </source>
</reference>
<accession>X5A167</accession>
<organism evidence="2 3">
    <name type="scientific">Paenibacillus sabinae T27</name>
    <dbReference type="NCBI Taxonomy" id="1268072"/>
    <lineage>
        <taxon>Bacteria</taxon>
        <taxon>Bacillati</taxon>
        <taxon>Bacillota</taxon>
        <taxon>Bacilli</taxon>
        <taxon>Bacillales</taxon>
        <taxon>Paenibacillaceae</taxon>
        <taxon>Paenibacillus</taxon>
    </lineage>
</organism>
<dbReference type="HOGENOM" id="CLU_2317614_0_0_9"/>
<dbReference type="KEGG" id="psab:PSAB_16105"/>
<keyword evidence="3" id="KW-1185">Reference proteome</keyword>
<feature type="compositionally biased region" description="Gly residues" evidence="1">
    <location>
        <begin position="1"/>
        <end position="10"/>
    </location>
</feature>
<feature type="compositionally biased region" description="Basic and acidic residues" evidence="1">
    <location>
        <begin position="51"/>
        <end position="64"/>
    </location>
</feature>
<sequence length="99" mass="10486">MRLSGSGEGMRPGTRRRGWPGQGKRPEGRLSWTGARDAAWGRRLSWTGARDAARRAAAELDRGRRSGPGGDGVHPAGMPMKAVAGSAGSRSLQNHPLTQ</sequence>
<proteinExistence type="predicted"/>
<dbReference type="STRING" id="1268072.PSAB_16105"/>
<evidence type="ECO:0000313" key="2">
    <source>
        <dbReference type="EMBL" id="AHV98128.1"/>
    </source>
</evidence>